<gene>
    <name evidence="13" type="primary">hisN</name>
    <name evidence="13" type="ORF">jaqu_06790</name>
</gene>
<dbReference type="AlphaFoldDB" id="A0A0D1EKE2"/>
<evidence type="ECO:0000256" key="6">
    <source>
        <dbReference type="ARBA" id="ARBA00022723"/>
    </source>
</evidence>
<feature type="binding site" evidence="12">
    <location>
        <position position="89"/>
    </location>
    <ligand>
        <name>Mg(2+)</name>
        <dbReference type="ChEBI" id="CHEBI:18420"/>
        <label>1</label>
        <note>catalytic</note>
    </ligand>
</feature>
<evidence type="ECO:0000256" key="8">
    <source>
        <dbReference type="ARBA" id="ARBA00022842"/>
    </source>
</evidence>
<comment type="pathway">
    <text evidence="2">Amino-acid biosynthesis; L-histidine biosynthesis; L-histidine from 5-phospho-alpha-D-ribose 1-diphosphate: step 8/9.</text>
</comment>
<keyword evidence="14" id="KW-1185">Reference proteome</keyword>
<evidence type="ECO:0000256" key="12">
    <source>
        <dbReference type="PIRSR" id="PIRSR600760-2"/>
    </source>
</evidence>
<reference evidence="13 14" key="1">
    <citation type="submission" date="2015-02" db="EMBL/GenBank/DDBJ databases">
        <title>Genome Sequence of Jannaschia aquimarina DSM28248, a member of the Roseobacter clade.</title>
        <authorList>
            <person name="Voget S."/>
            <person name="Daniel R."/>
        </authorList>
    </citation>
    <scope>NUCLEOTIDE SEQUENCE [LARGE SCALE GENOMIC DNA]</scope>
    <source>
        <strain evidence="13 14">GSW-M26</strain>
    </source>
</reference>
<dbReference type="GO" id="GO:0006020">
    <property type="term" value="P:inositol metabolic process"/>
    <property type="evidence" value="ECO:0007669"/>
    <property type="project" value="TreeGrafter"/>
</dbReference>
<comment type="catalytic activity">
    <reaction evidence="10">
        <text>L-histidinol phosphate + H2O = L-histidinol + phosphate</text>
        <dbReference type="Rhea" id="RHEA:14465"/>
        <dbReference type="ChEBI" id="CHEBI:15377"/>
        <dbReference type="ChEBI" id="CHEBI:43474"/>
        <dbReference type="ChEBI" id="CHEBI:57699"/>
        <dbReference type="ChEBI" id="CHEBI:57980"/>
        <dbReference type="EC" id="3.1.3.15"/>
    </reaction>
</comment>
<feature type="binding site" evidence="12">
    <location>
        <position position="90"/>
    </location>
    <ligand>
        <name>Mg(2+)</name>
        <dbReference type="ChEBI" id="CHEBI:18420"/>
        <label>2</label>
    </ligand>
</feature>
<feature type="binding site" evidence="12">
    <location>
        <position position="214"/>
    </location>
    <ligand>
        <name>Mg(2+)</name>
        <dbReference type="ChEBI" id="CHEBI:18420"/>
        <label>1</label>
        <note>catalytic</note>
    </ligand>
</feature>
<evidence type="ECO:0000256" key="11">
    <source>
        <dbReference type="NCBIfam" id="TIGR02067"/>
    </source>
</evidence>
<feature type="binding site" evidence="12">
    <location>
        <position position="71"/>
    </location>
    <ligand>
        <name>Mg(2+)</name>
        <dbReference type="ChEBI" id="CHEBI:18420"/>
        <label>1</label>
        <note>catalytic</note>
    </ligand>
</feature>
<name>A0A0D1EKE2_9RHOB</name>
<evidence type="ECO:0000256" key="1">
    <source>
        <dbReference type="ARBA" id="ARBA00001946"/>
    </source>
</evidence>
<dbReference type="OrthoDB" id="9785695at2"/>
<dbReference type="PRINTS" id="PR00377">
    <property type="entry name" value="IMPHPHTASES"/>
</dbReference>
<evidence type="ECO:0000256" key="9">
    <source>
        <dbReference type="ARBA" id="ARBA00023102"/>
    </source>
</evidence>
<dbReference type="EMBL" id="JYFE01000017">
    <property type="protein sequence ID" value="KIT17491.1"/>
    <property type="molecule type" value="Genomic_DNA"/>
</dbReference>
<dbReference type="STRING" id="935700.jaqu_06790"/>
<evidence type="ECO:0000313" key="13">
    <source>
        <dbReference type="EMBL" id="KIT17491.1"/>
    </source>
</evidence>
<keyword evidence="9" id="KW-0368">Histidine biosynthesis</keyword>
<dbReference type="InterPro" id="IPR020583">
    <property type="entry name" value="Inositol_monoP_metal-BS"/>
</dbReference>
<keyword evidence="7 13" id="KW-0378">Hydrolase</keyword>
<comment type="caution">
    <text evidence="13">The sequence shown here is derived from an EMBL/GenBank/DDBJ whole genome shotgun (WGS) entry which is preliminary data.</text>
</comment>
<evidence type="ECO:0000256" key="7">
    <source>
        <dbReference type="ARBA" id="ARBA00022801"/>
    </source>
</evidence>
<dbReference type="PANTHER" id="PTHR20854:SF4">
    <property type="entry name" value="INOSITOL-1-MONOPHOSPHATASE-RELATED"/>
    <property type="match status" value="1"/>
</dbReference>
<proteinExistence type="inferred from homology"/>
<organism evidence="13 14">
    <name type="scientific">Jannaschia aquimarina</name>
    <dbReference type="NCBI Taxonomy" id="935700"/>
    <lineage>
        <taxon>Bacteria</taxon>
        <taxon>Pseudomonadati</taxon>
        <taxon>Pseudomonadota</taxon>
        <taxon>Alphaproteobacteria</taxon>
        <taxon>Rhodobacterales</taxon>
        <taxon>Roseobacteraceae</taxon>
        <taxon>Jannaschia</taxon>
    </lineage>
</organism>
<dbReference type="SUPFAM" id="SSF56655">
    <property type="entry name" value="Carbohydrate phosphatase"/>
    <property type="match status" value="1"/>
</dbReference>
<evidence type="ECO:0000256" key="2">
    <source>
        <dbReference type="ARBA" id="ARBA00004970"/>
    </source>
</evidence>
<dbReference type="GO" id="GO:0007165">
    <property type="term" value="P:signal transduction"/>
    <property type="evidence" value="ECO:0007669"/>
    <property type="project" value="TreeGrafter"/>
</dbReference>
<dbReference type="GO" id="GO:0000105">
    <property type="term" value="P:L-histidine biosynthetic process"/>
    <property type="evidence" value="ECO:0007669"/>
    <property type="project" value="UniProtKB-UniRule"/>
</dbReference>
<keyword evidence="8 12" id="KW-0460">Magnesium</keyword>
<comment type="similarity">
    <text evidence="3">Belongs to the inositol monophosphatase superfamily.</text>
</comment>
<dbReference type="GO" id="GO:0008934">
    <property type="term" value="F:inositol monophosphate 1-phosphatase activity"/>
    <property type="evidence" value="ECO:0007669"/>
    <property type="project" value="TreeGrafter"/>
</dbReference>
<dbReference type="Pfam" id="PF00459">
    <property type="entry name" value="Inositol_P"/>
    <property type="match status" value="1"/>
</dbReference>
<dbReference type="GO" id="GO:0046872">
    <property type="term" value="F:metal ion binding"/>
    <property type="evidence" value="ECO:0007669"/>
    <property type="project" value="UniProtKB-KW"/>
</dbReference>
<dbReference type="RefSeq" id="WP_043917535.1">
    <property type="nucleotide sequence ID" value="NZ_FZPF01000002.1"/>
</dbReference>
<dbReference type="Proteomes" id="UP000032232">
    <property type="component" value="Unassembled WGS sequence"/>
</dbReference>
<dbReference type="NCBIfam" id="TIGR02067">
    <property type="entry name" value="his_9_HisN"/>
    <property type="match status" value="1"/>
</dbReference>
<keyword evidence="6 12" id="KW-0479">Metal-binding</keyword>
<dbReference type="EC" id="3.1.3.15" evidence="4 11"/>
<sequence length="261" mass="27435">MRSLDIEALLATAHALADAAREAILPLFRTPLSIESKSDAFDPVTLADRRAEEAMRAILAAERPEDGILGEEGGAIGGSSGLTWVLDPIDGTRAFISGTPTWGVLIGLRDSEQVLHGIIDQPFTGERFEGGFGTAEWTHSSGTRPLAVRKTTNLEDATILTTFPEVGTDAEGAAFRKLSEKCRLTRYGLDCYAYALLAAGHVDLVVEAGLHPYDICAPIGVIEAAGGVVTSWQGEPALDGGAALAAATPELHRAAMDVLNG</sequence>
<dbReference type="PROSITE" id="PS00629">
    <property type="entry name" value="IMP_1"/>
    <property type="match status" value="1"/>
</dbReference>
<evidence type="ECO:0000313" key="14">
    <source>
        <dbReference type="Proteomes" id="UP000032232"/>
    </source>
</evidence>
<dbReference type="InterPro" id="IPR011809">
    <property type="entry name" value="His_9_proposed"/>
</dbReference>
<dbReference type="InterPro" id="IPR000760">
    <property type="entry name" value="Inositol_monophosphatase-like"/>
</dbReference>
<dbReference type="PATRIC" id="fig|935700.4.peg.717"/>
<evidence type="ECO:0000256" key="10">
    <source>
        <dbReference type="ARBA" id="ARBA00049158"/>
    </source>
</evidence>
<feature type="binding site" evidence="12">
    <location>
        <position position="87"/>
    </location>
    <ligand>
        <name>Mg(2+)</name>
        <dbReference type="ChEBI" id="CHEBI:18420"/>
        <label>1</label>
        <note>catalytic</note>
    </ligand>
</feature>
<accession>A0A0D1EKE2</accession>
<protein>
    <recommendedName>
        <fullName evidence="4 11">Histidinol-phosphatase</fullName>
        <ecNumber evidence="4 11">3.1.3.15</ecNumber>
    </recommendedName>
</protein>
<dbReference type="Gene3D" id="3.40.190.80">
    <property type="match status" value="1"/>
</dbReference>
<evidence type="ECO:0000256" key="3">
    <source>
        <dbReference type="ARBA" id="ARBA00009759"/>
    </source>
</evidence>
<dbReference type="PANTHER" id="PTHR20854">
    <property type="entry name" value="INOSITOL MONOPHOSPHATASE"/>
    <property type="match status" value="1"/>
</dbReference>
<dbReference type="UniPathway" id="UPA00031">
    <property type="reaction ID" value="UER00013"/>
</dbReference>
<comment type="cofactor">
    <cofactor evidence="1 12">
        <name>Mg(2+)</name>
        <dbReference type="ChEBI" id="CHEBI:18420"/>
    </cofactor>
</comment>
<dbReference type="Gene3D" id="3.30.540.10">
    <property type="entry name" value="Fructose-1,6-Bisphosphatase, subunit A, domain 1"/>
    <property type="match status" value="1"/>
</dbReference>
<dbReference type="CDD" id="cd01641">
    <property type="entry name" value="Bacterial_IMPase_like_1"/>
    <property type="match status" value="1"/>
</dbReference>
<evidence type="ECO:0000256" key="5">
    <source>
        <dbReference type="ARBA" id="ARBA00022605"/>
    </source>
</evidence>
<dbReference type="GO" id="GO:0004401">
    <property type="term" value="F:histidinol-phosphatase activity"/>
    <property type="evidence" value="ECO:0007669"/>
    <property type="project" value="UniProtKB-UniRule"/>
</dbReference>
<evidence type="ECO:0000256" key="4">
    <source>
        <dbReference type="ARBA" id="ARBA00013085"/>
    </source>
</evidence>
<keyword evidence="5" id="KW-0028">Amino-acid biosynthesis</keyword>